<dbReference type="Gene3D" id="1.20.1600.10">
    <property type="entry name" value="Outer membrane efflux proteins (OEP)"/>
    <property type="match status" value="1"/>
</dbReference>
<organism evidence="1 2">
    <name type="scientific">Budvicia aquatica</name>
    <dbReference type="NCBI Taxonomy" id="82979"/>
    <lineage>
        <taxon>Bacteria</taxon>
        <taxon>Pseudomonadati</taxon>
        <taxon>Pseudomonadota</taxon>
        <taxon>Gammaproteobacteria</taxon>
        <taxon>Enterobacterales</taxon>
        <taxon>Budviciaceae</taxon>
        <taxon>Budvicia</taxon>
    </lineage>
</organism>
<evidence type="ECO:0000313" key="2">
    <source>
        <dbReference type="Proteomes" id="UP000373449"/>
    </source>
</evidence>
<evidence type="ECO:0000313" key="1">
    <source>
        <dbReference type="EMBL" id="VFS49800.1"/>
    </source>
</evidence>
<proteinExistence type="predicted"/>
<dbReference type="EMBL" id="CAADJA010000002">
    <property type="protein sequence ID" value="VFS49800.1"/>
    <property type="molecule type" value="Genomic_DNA"/>
</dbReference>
<protein>
    <submittedName>
        <fullName evidence="1">Type I secretion outer membrane protein, TolC family</fullName>
    </submittedName>
</protein>
<reference evidence="1 2" key="1">
    <citation type="submission" date="2019-03" db="EMBL/GenBank/DDBJ databases">
        <authorList>
            <consortium name="Pathogen Informatics"/>
        </authorList>
    </citation>
    <scope>NUCLEOTIDE SEQUENCE [LARGE SCALE GENOMIC DNA]</scope>
    <source>
        <strain evidence="1 2">NCTC12282</strain>
    </source>
</reference>
<gene>
    <name evidence="1" type="ORF">NCTC12282_04185</name>
</gene>
<dbReference type="Proteomes" id="UP000373449">
    <property type="component" value="Unassembled WGS sequence"/>
</dbReference>
<dbReference type="GO" id="GO:0015562">
    <property type="term" value="F:efflux transmembrane transporter activity"/>
    <property type="evidence" value="ECO:0007669"/>
    <property type="project" value="InterPro"/>
</dbReference>
<accession>A0A484ZN20</accession>
<dbReference type="SUPFAM" id="SSF56954">
    <property type="entry name" value="Outer membrane efflux proteins (OEP)"/>
    <property type="match status" value="1"/>
</dbReference>
<name>A0A484ZN20_9GAMM</name>
<dbReference type="AlphaFoldDB" id="A0A484ZN20"/>
<sequence>MDAKVRTSEAERRTAQAEVESVKLNINKRAATANADLFGAQQRKLAGDQQLASATYTRDVYRDEYQLSKRSLNDLLSVEQDVVQADSARINALYDQWDASVRYASAVDNLLMMLGIERKTERDNMLPSL</sequence>